<evidence type="ECO:0000256" key="9">
    <source>
        <dbReference type="ARBA" id="ARBA00023136"/>
    </source>
</evidence>
<evidence type="ECO:0000256" key="1">
    <source>
        <dbReference type="ARBA" id="ARBA00004202"/>
    </source>
</evidence>
<dbReference type="Pfam" id="PF00005">
    <property type="entry name" value="ABC_tran"/>
    <property type="match status" value="2"/>
</dbReference>
<dbReference type="CDD" id="cd03215">
    <property type="entry name" value="ABC_Carb_Monos_II"/>
    <property type="match status" value="1"/>
</dbReference>
<dbReference type="AlphaFoldDB" id="A0A1V5T0G5"/>
<gene>
    <name evidence="11" type="primary">rbsA_3</name>
    <name evidence="11" type="ORF">BWY41_00661</name>
</gene>
<comment type="caution">
    <text evidence="11">The sequence shown here is derived from an EMBL/GenBank/DDBJ whole genome shotgun (WGS) entry which is preliminary data.</text>
</comment>
<dbReference type="EMBL" id="MWBQ01000039">
    <property type="protein sequence ID" value="OQA60260.1"/>
    <property type="molecule type" value="Genomic_DNA"/>
</dbReference>
<sequence length="508" mass="56704">MNQLNSTTHVPLIIMKGIVKRFPGVIALNQVDFELLPGEVHVLLGENGAGKSTLIKVLSGAFPADSGEIFIFGEKVTIESPEVPLKKGLRFIYQELNLVPQIDIARNIFLGVEPLGIRKLGIINTSTLYKTASQLLERFNIQLDPHRIVSTLSVTQQKMVEIARALVTDARVIVLDEPTDVLESTSRNDLFKVINHLKKEGVGFIYISHRYAEVYELGDRVTILRDGKNVGTFSIRDLTLETMIEKMIGGKIGKQYPSLPTPQEKIILRLENFQKGTAVLGIDFMLRKGEILGITGLMGAGKTELARAIAGVDPPTSGNLYIEDKKVTVRTPEEAIRHGISFLTENRKTEGVILDQSLRNNYGLPNINRLSPFGLVKIKKMNDEIDFYMKELTIKAPHRFTLAGQLSGGNQQKLVLAKWLGTHAKVILFDEPTRGIDIIGRREVYRIMQELLAEGTSIIMFTSDYAEAMEMSHRVMVMRRGKIVKEFPRNTASEDDILKAAIGVGEFR</sequence>
<evidence type="ECO:0000313" key="11">
    <source>
        <dbReference type="EMBL" id="OQA60260.1"/>
    </source>
</evidence>
<evidence type="ECO:0000256" key="2">
    <source>
        <dbReference type="ARBA" id="ARBA00022448"/>
    </source>
</evidence>
<keyword evidence="4" id="KW-0762">Sugar transport</keyword>
<keyword evidence="11" id="KW-0378">Hydrolase</keyword>
<proteinExistence type="predicted"/>
<dbReference type="InterPro" id="IPR003439">
    <property type="entry name" value="ABC_transporter-like_ATP-bd"/>
</dbReference>
<protein>
    <submittedName>
        <fullName evidence="11">Ribose import ATP-binding protein RbsA</fullName>
        <ecNumber evidence="11">3.6.3.17</ecNumber>
    </submittedName>
</protein>
<evidence type="ECO:0000256" key="7">
    <source>
        <dbReference type="ARBA" id="ARBA00022840"/>
    </source>
</evidence>
<feature type="domain" description="ABC transporter" evidence="10">
    <location>
        <begin position="13"/>
        <end position="251"/>
    </location>
</feature>
<dbReference type="GO" id="GO:0005524">
    <property type="term" value="F:ATP binding"/>
    <property type="evidence" value="ECO:0007669"/>
    <property type="project" value="UniProtKB-KW"/>
</dbReference>
<keyword evidence="8" id="KW-1278">Translocase</keyword>
<dbReference type="FunFam" id="3.40.50.300:FF:000127">
    <property type="entry name" value="Ribose import ATP-binding protein RbsA"/>
    <property type="match status" value="1"/>
</dbReference>
<dbReference type="PROSITE" id="PS00211">
    <property type="entry name" value="ABC_TRANSPORTER_1"/>
    <property type="match status" value="1"/>
</dbReference>
<organism evidence="11">
    <name type="scientific">Candidatus Atribacter allofermentans</name>
    <dbReference type="NCBI Taxonomy" id="1852833"/>
    <lineage>
        <taxon>Bacteria</taxon>
        <taxon>Pseudomonadati</taxon>
        <taxon>Atribacterota</taxon>
        <taxon>Atribacteria</taxon>
        <taxon>Atribacterales</taxon>
        <taxon>Atribacteraceae</taxon>
        <taxon>Atribacter</taxon>
    </lineage>
</organism>
<reference evidence="11" key="1">
    <citation type="submission" date="2017-02" db="EMBL/GenBank/DDBJ databases">
        <title>Delving into the versatile metabolic prowess of the omnipresent phylum Bacteroidetes.</title>
        <authorList>
            <person name="Nobu M.K."/>
            <person name="Mei R."/>
            <person name="Narihiro T."/>
            <person name="Kuroda K."/>
            <person name="Liu W.-T."/>
        </authorList>
    </citation>
    <scope>NUCLEOTIDE SEQUENCE</scope>
    <source>
        <strain evidence="11">ADurb.Bin276</strain>
    </source>
</reference>
<keyword evidence="3" id="KW-1003">Cell membrane</keyword>
<dbReference type="CDD" id="cd03216">
    <property type="entry name" value="ABC_Carb_Monos_I"/>
    <property type="match status" value="1"/>
</dbReference>
<evidence type="ECO:0000256" key="5">
    <source>
        <dbReference type="ARBA" id="ARBA00022737"/>
    </source>
</evidence>
<keyword evidence="7 11" id="KW-0067">ATP-binding</keyword>
<dbReference type="Proteomes" id="UP000485569">
    <property type="component" value="Unassembled WGS sequence"/>
</dbReference>
<evidence type="ECO:0000259" key="10">
    <source>
        <dbReference type="PROSITE" id="PS50893"/>
    </source>
</evidence>
<evidence type="ECO:0000256" key="3">
    <source>
        <dbReference type="ARBA" id="ARBA00022475"/>
    </source>
</evidence>
<dbReference type="Gene3D" id="3.40.50.300">
    <property type="entry name" value="P-loop containing nucleotide triphosphate hydrolases"/>
    <property type="match status" value="2"/>
</dbReference>
<comment type="subcellular location">
    <subcellularLocation>
        <location evidence="1">Cell membrane</location>
        <topology evidence="1">Peripheral membrane protein</topology>
    </subcellularLocation>
</comment>
<evidence type="ECO:0000256" key="6">
    <source>
        <dbReference type="ARBA" id="ARBA00022741"/>
    </source>
</evidence>
<feature type="domain" description="ABC transporter" evidence="10">
    <location>
        <begin position="262"/>
        <end position="505"/>
    </location>
</feature>
<name>A0A1V5T0G5_9BACT</name>
<dbReference type="PANTHER" id="PTHR43790:SF3">
    <property type="entry name" value="D-ALLOSE IMPORT ATP-BINDING PROTEIN ALSA-RELATED"/>
    <property type="match status" value="1"/>
</dbReference>
<evidence type="ECO:0000256" key="8">
    <source>
        <dbReference type="ARBA" id="ARBA00022967"/>
    </source>
</evidence>
<dbReference type="SMART" id="SM00382">
    <property type="entry name" value="AAA"/>
    <property type="match status" value="2"/>
</dbReference>
<dbReference type="GO" id="GO:0016887">
    <property type="term" value="F:ATP hydrolysis activity"/>
    <property type="evidence" value="ECO:0007669"/>
    <property type="project" value="InterPro"/>
</dbReference>
<accession>A0A1V5T0G5</accession>
<keyword evidence="9" id="KW-0472">Membrane</keyword>
<dbReference type="InterPro" id="IPR050107">
    <property type="entry name" value="ABC_carbohydrate_import_ATPase"/>
</dbReference>
<dbReference type="PROSITE" id="PS50893">
    <property type="entry name" value="ABC_TRANSPORTER_2"/>
    <property type="match status" value="2"/>
</dbReference>
<dbReference type="GO" id="GO:0005886">
    <property type="term" value="C:plasma membrane"/>
    <property type="evidence" value="ECO:0007669"/>
    <property type="project" value="UniProtKB-SubCell"/>
</dbReference>
<dbReference type="EC" id="3.6.3.17" evidence="11"/>
<dbReference type="SUPFAM" id="SSF52540">
    <property type="entry name" value="P-loop containing nucleoside triphosphate hydrolases"/>
    <property type="match status" value="2"/>
</dbReference>
<keyword evidence="2" id="KW-0813">Transport</keyword>
<keyword evidence="6" id="KW-0547">Nucleotide-binding</keyword>
<keyword evidence="5" id="KW-0677">Repeat</keyword>
<dbReference type="InterPro" id="IPR027417">
    <property type="entry name" value="P-loop_NTPase"/>
</dbReference>
<dbReference type="InterPro" id="IPR003593">
    <property type="entry name" value="AAA+_ATPase"/>
</dbReference>
<dbReference type="PANTHER" id="PTHR43790">
    <property type="entry name" value="CARBOHYDRATE TRANSPORT ATP-BINDING PROTEIN MG119-RELATED"/>
    <property type="match status" value="1"/>
</dbReference>
<dbReference type="InterPro" id="IPR017871">
    <property type="entry name" value="ABC_transporter-like_CS"/>
</dbReference>
<evidence type="ECO:0000256" key="4">
    <source>
        <dbReference type="ARBA" id="ARBA00022597"/>
    </source>
</evidence>